<gene>
    <name evidence="2" type="ORF">TALK_13345</name>
</gene>
<evidence type="ECO:0000313" key="3">
    <source>
        <dbReference type="Proteomes" id="UP000193396"/>
    </source>
</evidence>
<dbReference type="Gene3D" id="3.10.180.10">
    <property type="entry name" value="2,3-Dihydroxybiphenyl 1,2-Dioxygenase, domain 1"/>
    <property type="match status" value="1"/>
</dbReference>
<dbReference type="STRING" id="1293890.TALK_13345"/>
<dbReference type="Pfam" id="PF00903">
    <property type="entry name" value="Glyoxalase"/>
    <property type="match status" value="1"/>
</dbReference>
<dbReference type="Proteomes" id="UP000193396">
    <property type="component" value="Unassembled WGS sequence"/>
</dbReference>
<dbReference type="AlphaFoldDB" id="A0A1Y2LAD7"/>
<dbReference type="EMBL" id="JFKB01000008">
    <property type="protein sequence ID" value="OSQ47496.1"/>
    <property type="molecule type" value="Genomic_DNA"/>
</dbReference>
<reference evidence="2 3" key="1">
    <citation type="submission" date="2014-03" db="EMBL/GenBank/DDBJ databases">
        <title>The draft genome sequence of Thalassospira alkalitolerans JCM 18968.</title>
        <authorList>
            <person name="Lai Q."/>
            <person name="Shao Z."/>
        </authorList>
    </citation>
    <scope>NUCLEOTIDE SEQUENCE [LARGE SCALE GENOMIC DNA]</scope>
    <source>
        <strain evidence="2 3">JCM 18968</strain>
    </source>
</reference>
<dbReference type="InterPro" id="IPR037523">
    <property type="entry name" value="VOC_core"/>
</dbReference>
<proteinExistence type="predicted"/>
<dbReference type="InterPro" id="IPR004360">
    <property type="entry name" value="Glyas_Fos-R_dOase_dom"/>
</dbReference>
<sequence>MALYLSDRVFTGFLMPVTAATPLLNVAEINRSIGFYQVLGFVVVARTISDFDDQPIWVMLEASDGESEGESNGNGNKIRLMLAANGGVSHEERRMRPSFAGLVWYLECNDVQGVFDALQDGGFKPEPVTDLDDGTHQFFVRDPDGYEIAITGKRA</sequence>
<accession>A0A1Y2LAD7</accession>
<evidence type="ECO:0000259" key="1">
    <source>
        <dbReference type="PROSITE" id="PS51819"/>
    </source>
</evidence>
<evidence type="ECO:0000313" key="2">
    <source>
        <dbReference type="EMBL" id="OSQ47496.1"/>
    </source>
</evidence>
<name>A0A1Y2LAD7_9PROT</name>
<dbReference type="SUPFAM" id="SSF54593">
    <property type="entry name" value="Glyoxalase/Bleomycin resistance protein/Dihydroxybiphenyl dioxygenase"/>
    <property type="match status" value="1"/>
</dbReference>
<dbReference type="InterPro" id="IPR029068">
    <property type="entry name" value="Glyas_Bleomycin-R_OHBP_Dase"/>
</dbReference>
<feature type="domain" description="VOC" evidence="1">
    <location>
        <begin position="16"/>
        <end position="153"/>
    </location>
</feature>
<protein>
    <recommendedName>
        <fullName evidence="1">VOC domain-containing protein</fullName>
    </recommendedName>
</protein>
<dbReference type="PROSITE" id="PS51819">
    <property type="entry name" value="VOC"/>
    <property type="match status" value="1"/>
</dbReference>
<keyword evidence="3" id="KW-1185">Reference proteome</keyword>
<comment type="caution">
    <text evidence="2">The sequence shown here is derived from an EMBL/GenBank/DDBJ whole genome shotgun (WGS) entry which is preliminary data.</text>
</comment>
<dbReference type="OrthoDB" id="4725692at2"/>
<organism evidence="2 3">
    <name type="scientific">Thalassospira alkalitolerans</name>
    <dbReference type="NCBI Taxonomy" id="1293890"/>
    <lineage>
        <taxon>Bacteria</taxon>
        <taxon>Pseudomonadati</taxon>
        <taxon>Pseudomonadota</taxon>
        <taxon>Alphaproteobacteria</taxon>
        <taxon>Rhodospirillales</taxon>
        <taxon>Thalassospiraceae</taxon>
        <taxon>Thalassospira</taxon>
    </lineage>
</organism>